<evidence type="ECO:0000256" key="2">
    <source>
        <dbReference type="SAM" id="Phobius"/>
    </source>
</evidence>
<organism evidence="4 5">
    <name type="scientific">Prymnesium parvum</name>
    <name type="common">Toxic golden alga</name>
    <dbReference type="NCBI Taxonomy" id="97485"/>
    <lineage>
        <taxon>Eukaryota</taxon>
        <taxon>Haptista</taxon>
        <taxon>Haptophyta</taxon>
        <taxon>Prymnesiophyceae</taxon>
        <taxon>Prymnesiales</taxon>
        <taxon>Prymnesiaceae</taxon>
        <taxon>Prymnesium</taxon>
    </lineage>
</organism>
<dbReference type="AlphaFoldDB" id="A0AB34ITG0"/>
<keyword evidence="5" id="KW-1185">Reference proteome</keyword>
<feature type="compositionally biased region" description="Basic and acidic residues" evidence="1">
    <location>
        <begin position="448"/>
        <end position="458"/>
    </location>
</feature>
<dbReference type="EMBL" id="JBGBPQ010000018">
    <property type="protein sequence ID" value="KAL1507262.1"/>
    <property type="molecule type" value="Genomic_DNA"/>
</dbReference>
<accession>A0AB34ITG0</accession>
<feature type="signal peptide" evidence="3">
    <location>
        <begin position="1"/>
        <end position="17"/>
    </location>
</feature>
<dbReference type="Proteomes" id="UP001515480">
    <property type="component" value="Unassembled WGS sequence"/>
</dbReference>
<feature type="chain" id="PRO_5044248283" evidence="3">
    <location>
        <begin position="18"/>
        <end position="741"/>
    </location>
</feature>
<feature type="region of interest" description="Disordered" evidence="1">
    <location>
        <begin position="268"/>
        <end position="291"/>
    </location>
</feature>
<keyword evidence="2" id="KW-0472">Membrane</keyword>
<sequence>MLRGLLFLATLRASVNGLPKVPDAGEAEPWLEDNADPSLPCGKVNEAESSTWMDGNSGIDKFSVRIRMTEWVSYSRVKVDFPVKNGDQLTIGQVYSATTVHQDKSSVTVELAGVPAGTNEFQIMGQGSGSAHLGITCLGIKGPPPSPPHAADCDLSPHYKLTNVWEGGAAVRIEFGQWVVGRTIHLIFWGESTSLVKEPVHAELIGAADTPGGTRISLKLANPEVKLEDVFLDADESSIRDYYISFEINPVVKHLPKIICHELWSPPPPSPAPWSPPPPPPSPTLPPPPSPLPAYPPPPVVSVGSLSCSHGASATINQVSADLSSSTEYIGKELVEVDVRLENRDSTEVVLLALKGKGIDVTNTDGAVLLPQRTIKIDDFPELRDELMRKPAHDKGGESGLHPEYALLGFALEPKRVRQVSRGIPTLAEEGKGDYRAADEAENAADAEATRSLRRASEEGELMSYGDEGEETEMSFEEESTEESFQFYVSSTAPCCIELVPTFHCSQLKSAQRNYVSKLPSFANDSNASNVAAPSVEDMSWWSKFEDMQSWDFPLKGWLRLTLMMIILLSAGWLILPFLASAFWGIGRRRRIGGADFLGVPKNDELPLAKIRMENESHREEELQFDASENNAAQQLDADWGGGEWKVLVELNGQSFRLYLPKSGILSQQELKLALVKLCRSSLGVRVTPEVWIRGSLDSMAVQFLHHTTGDAITMKTSTEFEHIKCSETLRVTMRALSGAS</sequence>
<feature type="region of interest" description="Disordered" evidence="1">
    <location>
        <begin position="431"/>
        <end position="477"/>
    </location>
</feature>
<evidence type="ECO:0000313" key="5">
    <source>
        <dbReference type="Proteomes" id="UP001515480"/>
    </source>
</evidence>
<gene>
    <name evidence="4" type="ORF">AB1Y20_008111</name>
</gene>
<name>A0AB34ITG0_PRYPA</name>
<keyword evidence="3" id="KW-0732">Signal</keyword>
<feature type="transmembrane region" description="Helical" evidence="2">
    <location>
        <begin position="558"/>
        <end position="584"/>
    </location>
</feature>
<feature type="compositionally biased region" description="Acidic residues" evidence="1">
    <location>
        <begin position="467"/>
        <end position="477"/>
    </location>
</feature>
<protein>
    <submittedName>
        <fullName evidence="4">Uncharacterized protein</fullName>
    </submittedName>
</protein>
<keyword evidence="2" id="KW-1133">Transmembrane helix</keyword>
<evidence type="ECO:0000313" key="4">
    <source>
        <dbReference type="EMBL" id="KAL1507262.1"/>
    </source>
</evidence>
<comment type="caution">
    <text evidence="4">The sequence shown here is derived from an EMBL/GenBank/DDBJ whole genome shotgun (WGS) entry which is preliminary data.</text>
</comment>
<proteinExistence type="predicted"/>
<evidence type="ECO:0000256" key="3">
    <source>
        <dbReference type="SAM" id="SignalP"/>
    </source>
</evidence>
<keyword evidence="2" id="KW-0812">Transmembrane</keyword>
<evidence type="ECO:0000256" key="1">
    <source>
        <dbReference type="SAM" id="MobiDB-lite"/>
    </source>
</evidence>
<reference evidence="4 5" key="1">
    <citation type="journal article" date="2024" name="Science">
        <title>Giant polyketide synthase enzymes in the biosynthesis of giant marine polyether toxins.</title>
        <authorList>
            <person name="Fallon T.R."/>
            <person name="Shende V.V."/>
            <person name="Wierzbicki I.H."/>
            <person name="Pendleton A.L."/>
            <person name="Watervoot N.F."/>
            <person name="Auber R.P."/>
            <person name="Gonzalez D.J."/>
            <person name="Wisecaver J.H."/>
            <person name="Moore B.S."/>
        </authorList>
    </citation>
    <scope>NUCLEOTIDE SEQUENCE [LARGE SCALE GENOMIC DNA]</scope>
    <source>
        <strain evidence="4 5">12B1</strain>
    </source>
</reference>